<reference evidence="2" key="1">
    <citation type="submission" date="2021-07" db="EMBL/GenBank/DDBJ databases">
        <authorList>
            <person name="Branca A.L. A."/>
        </authorList>
    </citation>
    <scope>NUCLEOTIDE SEQUENCE</scope>
</reference>
<keyword evidence="3" id="KW-1185">Reference proteome</keyword>
<dbReference type="EMBL" id="CAJVRC010000863">
    <property type="protein sequence ID" value="CAG8898247.1"/>
    <property type="molecule type" value="Genomic_DNA"/>
</dbReference>
<accession>A0A9W4P3X6</accession>
<protein>
    <submittedName>
        <fullName evidence="2">Uncharacterized protein</fullName>
    </submittedName>
</protein>
<evidence type="ECO:0000313" key="2">
    <source>
        <dbReference type="EMBL" id="CAG8898247.1"/>
    </source>
</evidence>
<dbReference type="AlphaFoldDB" id="A0A9W4P3X6"/>
<sequence>MLFCLSQRQASEPPNPASCLDHPLMDLSSLEGAPIVNPKFIVPPDTTTPRIRTQSRASIQYLFSKPLPPRPASTDPISPKQHRSALQDWPPNLSTIDGNLKRASARRRTRPPPDAVSPDCDARGREVRPRIEHVPRPPVRPRSCVPLTWLEDEKKWRVEEIYMPCTHDSRPQDDMASFRSPVSPISPISPITPWQDMFQRLDEHIEYNNRLARENLLSQIPHYDGHRFSQTRDTDLGDDRVSRWVATARRMHENRQNWM</sequence>
<evidence type="ECO:0000313" key="3">
    <source>
        <dbReference type="Proteomes" id="UP001154252"/>
    </source>
</evidence>
<feature type="region of interest" description="Disordered" evidence="1">
    <location>
        <begin position="64"/>
        <end position="128"/>
    </location>
</feature>
<name>A0A9W4P3X6_9EURO</name>
<comment type="caution">
    <text evidence="2">The sequence shown here is derived from an EMBL/GenBank/DDBJ whole genome shotgun (WGS) entry which is preliminary data.</text>
</comment>
<evidence type="ECO:0000256" key="1">
    <source>
        <dbReference type="SAM" id="MobiDB-lite"/>
    </source>
</evidence>
<proteinExistence type="predicted"/>
<dbReference type="OrthoDB" id="4349176at2759"/>
<gene>
    <name evidence="2" type="ORF">PEGY_LOCUS5015</name>
</gene>
<dbReference type="Proteomes" id="UP001154252">
    <property type="component" value="Unassembled WGS sequence"/>
</dbReference>
<organism evidence="2 3">
    <name type="scientific">Penicillium egyptiacum</name>
    <dbReference type="NCBI Taxonomy" id="1303716"/>
    <lineage>
        <taxon>Eukaryota</taxon>
        <taxon>Fungi</taxon>
        <taxon>Dikarya</taxon>
        <taxon>Ascomycota</taxon>
        <taxon>Pezizomycotina</taxon>
        <taxon>Eurotiomycetes</taxon>
        <taxon>Eurotiomycetidae</taxon>
        <taxon>Eurotiales</taxon>
        <taxon>Aspergillaceae</taxon>
        <taxon>Penicillium</taxon>
    </lineage>
</organism>